<accession>A0A8B6BR16</accession>
<dbReference type="GO" id="GO:0047631">
    <property type="term" value="F:ADP-ribose diphosphatase activity"/>
    <property type="evidence" value="ECO:0007669"/>
    <property type="project" value="InterPro"/>
</dbReference>
<sequence length="223" mass="25569">MDEVHETSQPSQVSGARNFDIQPIVKMPEQLDKRLRSLEDQVRLQAESLNWIVNAMIESNLYTRCLAPAGLRSELKKEKLQKEQDSMYVQSMISQQTETQTKSRSVNYVGTGIKKFPVPEDMASWDITWPEYKPVYYEAPEVKANPSWADHVNLLELSPKKRLNKIKFNAYDESCKYNRTSYLGEYQIIDGIPRNPMGRTGMIGRGLLGRWGPNQAGDPIVTR</sequence>
<keyword evidence="2" id="KW-1185">Reference proteome</keyword>
<organism evidence="1 2">
    <name type="scientific">Mytilus galloprovincialis</name>
    <name type="common">Mediterranean mussel</name>
    <dbReference type="NCBI Taxonomy" id="29158"/>
    <lineage>
        <taxon>Eukaryota</taxon>
        <taxon>Metazoa</taxon>
        <taxon>Spiralia</taxon>
        <taxon>Lophotrochozoa</taxon>
        <taxon>Mollusca</taxon>
        <taxon>Bivalvia</taxon>
        <taxon>Autobranchia</taxon>
        <taxon>Pteriomorphia</taxon>
        <taxon>Mytilida</taxon>
        <taxon>Mytiloidea</taxon>
        <taxon>Mytilidae</taxon>
        <taxon>Mytilinae</taxon>
        <taxon>Mytilus</taxon>
    </lineage>
</organism>
<dbReference type="OrthoDB" id="9972248at2759"/>
<dbReference type="Proteomes" id="UP000596742">
    <property type="component" value="Unassembled WGS sequence"/>
</dbReference>
<gene>
    <name evidence="1" type="ORF">MGAL_10B030281</name>
</gene>
<comment type="caution">
    <text evidence="1">The sequence shown here is derived from an EMBL/GenBank/DDBJ whole genome shotgun (WGS) entry which is preliminary data.</text>
</comment>
<dbReference type="SUPFAM" id="SSF55811">
    <property type="entry name" value="Nudix"/>
    <property type="match status" value="1"/>
</dbReference>
<dbReference type="Pfam" id="PF25969">
    <property type="entry name" value="NUDT9_N"/>
    <property type="match status" value="1"/>
</dbReference>
<dbReference type="InterPro" id="IPR015797">
    <property type="entry name" value="NUDIX_hydrolase-like_dom_sf"/>
</dbReference>
<proteinExistence type="predicted"/>
<dbReference type="InterPro" id="IPR039989">
    <property type="entry name" value="NUDT9"/>
</dbReference>
<dbReference type="AlphaFoldDB" id="A0A8B6BR16"/>
<evidence type="ECO:0000313" key="1">
    <source>
        <dbReference type="EMBL" id="VDH94345.1"/>
    </source>
</evidence>
<protein>
    <submittedName>
        <fullName evidence="1">Uncharacterized protein</fullName>
    </submittedName>
</protein>
<dbReference type="EMBL" id="UYJE01000578">
    <property type="protein sequence ID" value="VDH94345.1"/>
    <property type="molecule type" value="Genomic_DNA"/>
</dbReference>
<evidence type="ECO:0000313" key="2">
    <source>
        <dbReference type="Proteomes" id="UP000596742"/>
    </source>
</evidence>
<dbReference type="PANTHER" id="PTHR13030:SF8">
    <property type="entry name" value="ADP-RIBOSE PYROPHOSPHATASE, MITOCHONDRIAL"/>
    <property type="match status" value="1"/>
</dbReference>
<dbReference type="PANTHER" id="PTHR13030">
    <property type="entry name" value="NUDIX HYDROLASE"/>
    <property type="match status" value="1"/>
</dbReference>
<reference evidence="1" key="1">
    <citation type="submission" date="2018-11" db="EMBL/GenBank/DDBJ databases">
        <authorList>
            <person name="Alioto T."/>
            <person name="Alioto T."/>
        </authorList>
    </citation>
    <scope>NUCLEOTIDE SEQUENCE</scope>
</reference>
<name>A0A8B6BR16_MYTGA</name>